<keyword evidence="4 9" id="KW-0812">Transmembrane</keyword>
<comment type="subcellular location">
    <subcellularLocation>
        <location evidence="1">Cell membrane</location>
        <topology evidence="1">Multi-pass membrane protein</topology>
    </subcellularLocation>
</comment>
<sequence length="579" mass="65225">MIKRLWPYLLKYKARLTAGFLFIVLSNLVAIVNPLIVKEAIDYLGRQIVPLRLLRYGLLLVGVTVIAGVFRFFTRKTVIVVSRLIENDLRNDLFTRLQSLPAAFYLRNNTGDIMARLTNDLTAIRSVLGPGLMYTFNTVTAFVFAITMMLKISPLLTLIALIPAPLMVYVVNRLNQEINRRFLDVQNQFAAISTRTQENLAGIRIVKAYVRERSEIDLFNVLNKDYIKKNMHYMKVYAAFRPIMMLIVGAGIAMILLIGGRLIINGTITLGQFVAFNLYMNMLVWPSIALGWVMGLFYQGVASMKRLDHILLEQPMQQQALPPSPQSAVRGEIAFRHLSFHYPYTRRAVLQDIHFEIPQGKIAAVVGKTGSGKSTLMHLLTRTFDPAKGQLFVDGQDILSIDPKTLRAHIGYVPQESFLFSDTIHNNIAFGRPDADRREVEEAAALAGIHEAIMDFPDGYETMLGERGINLSGGQKQRIALARAILKKPAILLLDDALSAVDTITEETILNNLRQVMRGKTCLWISHRISAIKDANHIIVLDNGRIVEQGRHDHLIQQNGLYARLHEMQLLEESLQKAG</sequence>
<keyword evidence="5" id="KW-0547">Nucleotide-binding</keyword>
<dbReference type="InterPro" id="IPR003439">
    <property type="entry name" value="ABC_transporter-like_ATP-bd"/>
</dbReference>
<comment type="caution">
    <text evidence="12">The sequence shown here is derived from an EMBL/GenBank/DDBJ whole genome shotgun (WGS) entry which is preliminary data.</text>
</comment>
<dbReference type="SUPFAM" id="SSF52540">
    <property type="entry name" value="P-loop containing nucleoside triphosphate hydrolases"/>
    <property type="match status" value="1"/>
</dbReference>
<dbReference type="PROSITE" id="PS50893">
    <property type="entry name" value="ABC_TRANSPORTER_2"/>
    <property type="match status" value="1"/>
</dbReference>
<dbReference type="SUPFAM" id="SSF90123">
    <property type="entry name" value="ABC transporter transmembrane region"/>
    <property type="match status" value="1"/>
</dbReference>
<dbReference type="InterPro" id="IPR011527">
    <property type="entry name" value="ABC1_TM_dom"/>
</dbReference>
<dbReference type="InterPro" id="IPR036640">
    <property type="entry name" value="ABC1_TM_sf"/>
</dbReference>
<evidence type="ECO:0000256" key="3">
    <source>
        <dbReference type="ARBA" id="ARBA00022475"/>
    </source>
</evidence>
<feature type="transmembrane region" description="Helical" evidence="9">
    <location>
        <begin position="12"/>
        <end position="33"/>
    </location>
</feature>
<dbReference type="GO" id="GO:0016887">
    <property type="term" value="F:ATP hydrolysis activity"/>
    <property type="evidence" value="ECO:0007669"/>
    <property type="project" value="InterPro"/>
</dbReference>
<feature type="transmembrane region" description="Helical" evidence="9">
    <location>
        <begin position="53"/>
        <end position="73"/>
    </location>
</feature>
<dbReference type="PANTHER" id="PTHR43394:SF1">
    <property type="entry name" value="ATP-BINDING CASSETTE SUB-FAMILY B MEMBER 10, MITOCHONDRIAL"/>
    <property type="match status" value="1"/>
</dbReference>
<dbReference type="Pfam" id="PF00005">
    <property type="entry name" value="ABC_tran"/>
    <property type="match status" value="1"/>
</dbReference>
<feature type="domain" description="ABC transporter" evidence="10">
    <location>
        <begin position="333"/>
        <end position="568"/>
    </location>
</feature>
<dbReference type="Gene3D" id="1.20.1560.10">
    <property type="entry name" value="ABC transporter type 1, transmembrane domain"/>
    <property type="match status" value="1"/>
</dbReference>
<evidence type="ECO:0000256" key="5">
    <source>
        <dbReference type="ARBA" id="ARBA00022741"/>
    </source>
</evidence>
<gene>
    <name evidence="12" type="ORF">ENK44_07770</name>
</gene>
<dbReference type="PROSITE" id="PS00211">
    <property type="entry name" value="ABC_TRANSPORTER_1"/>
    <property type="match status" value="1"/>
</dbReference>
<dbReference type="GO" id="GO:0005524">
    <property type="term" value="F:ATP binding"/>
    <property type="evidence" value="ECO:0007669"/>
    <property type="project" value="UniProtKB-KW"/>
</dbReference>
<feature type="transmembrane region" description="Helical" evidence="9">
    <location>
        <begin position="238"/>
        <end position="258"/>
    </location>
</feature>
<protein>
    <submittedName>
        <fullName evidence="12">ABC transporter ATP-binding protein</fullName>
    </submittedName>
</protein>
<dbReference type="AlphaFoldDB" id="A0A7V4WUW3"/>
<dbReference type="Proteomes" id="UP000885779">
    <property type="component" value="Unassembled WGS sequence"/>
</dbReference>
<dbReference type="GO" id="GO:0005886">
    <property type="term" value="C:plasma membrane"/>
    <property type="evidence" value="ECO:0007669"/>
    <property type="project" value="UniProtKB-SubCell"/>
</dbReference>
<feature type="transmembrane region" description="Helical" evidence="9">
    <location>
        <begin position="123"/>
        <end position="146"/>
    </location>
</feature>
<keyword evidence="7 9" id="KW-1133">Transmembrane helix</keyword>
<dbReference type="SMART" id="SM00382">
    <property type="entry name" value="AAA"/>
    <property type="match status" value="1"/>
</dbReference>
<dbReference type="PROSITE" id="PS50929">
    <property type="entry name" value="ABC_TM1F"/>
    <property type="match status" value="1"/>
</dbReference>
<evidence type="ECO:0000256" key="6">
    <source>
        <dbReference type="ARBA" id="ARBA00022840"/>
    </source>
</evidence>
<keyword evidence="2" id="KW-0813">Transport</keyword>
<evidence type="ECO:0000259" key="11">
    <source>
        <dbReference type="PROSITE" id="PS50929"/>
    </source>
</evidence>
<evidence type="ECO:0000313" key="12">
    <source>
        <dbReference type="EMBL" id="HGY55580.1"/>
    </source>
</evidence>
<dbReference type="CDD" id="cd18541">
    <property type="entry name" value="ABC_6TM_TmrB_like"/>
    <property type="match status" value="1"/>
</dbReference>
<proteinExistence type="predicted"/>
<dbReference type="FunFam" id="3.40.50.300:FF:000221">
    <property type="entry name" value="Multidrug ABC transporter ATP-binding protein"/>
    <property type="match status" value="1"/>
</dbReference>
<name>A0A7V4WUW3_CALAY</name>
<dbReference type="GO" id="GO:0015421">
    <property type="term" value="F:ABC-type oligopeptide transporter activity"/>
    <property type="evidence" value="ECO:0007669"/>
    <property type="project" value="TreeGrafter"/>
</dbReference>
<accession>A0A7V4WUW3</accession>
<evidence type="ECO:0000256" key="7">
    <source>
        <dbReference type="ARBA" id="ARBA00022989"/>
    </source>
</evidence>
<keyword evidence="6 12" id="KW-0067">ATP-binding</keyword>
<evidence type="ECO:0000256" key="2">
    <source>
        <dbReference type="ARBA" id="ARBA00022448"/>
    </source>
</evidence>
<feature type="transmembrane region" description="Helical" evidence="9">
    <location>
        <begin position="278"/>
        <end position="298"/>
    </location>
</feature>
<reference evidence="12" key="1">
    <citation type="journal article" date="2020" name="mSystems">
        <title>Genome- and Community-Level Interaction Insights into Carbon Utilization and Element Cycling Functions of Hydrothermarchaeota in Hydrothermal Sediment.</title>
        <authorList>
            <person name="Zhou Z."/>
            <person name="Liu Y."/>
            <person name="Xu W."/>
            <person name="Pan J."/>
            <person name="Luo Z.H."/>
            <person name="Li M."/>
        </authorList>
    </citation>
    <scope>NUCLEOTIDE SEQUENCE [LARGE SCALE GENOMIC DNA]</scope>
    <source>
        <strain evidence="12">HyVt-577</strain>
    </source>
</reference>
<evidence type="ECO:0000256" key="8">
    <source>
        <dbReference type="ARBA" id="ARBA00023136"/>
    </source>
</evidence>
<dbReference type="EMBL" id="DRQG01000072">
    <property type="protein sequence ID" value="HGY55580.1"/>
    <property type="molecule type" value="Genomic_DNA"/>
</dbReference>
<feature type="transmembrane region" description="Helical" evidence="9">
    <location>
        <begin position="152"/>
        <end position="171"/>
    </location>
</feature>
<feature type="domain" description="ABC transmembrane type-1" evidence="11">
    <location>
        <begin position="18"/>
        <end position="299"/>
    </location>
</feature>
<dbReference type="Pfam" id="PF00664">
    <property type="entry name" value="ABC_membrane"/>
    <property type="match status" value="1"/>
</dbReference>
<keyword evidence="3" id="KW-1003">Cell membrane</keyword>
<organism evidence="12">
    <name type="scientific">Caldithrix abyssi</name>
    <dbReference type="NCBI Taxonomy" id="187145"/>
    <lineage>
        <taxon>Bacteria</taxon>
        <taxon>Pseudomonadati</taxon>
        <taxon>Calditrichota</taxon>
        <taxon>Calditrichia</taxon>
        <taxon>Calditrichales</taxon>
        <taxon>Calditrichaceae</taxon>
        <taxon>Caldithrix</taxon>
    </lineage>
</organism>
<evidence type="ECO:0000256" key="1">
    <source>
        <dbReference type="ARBA" id="ARBA00004651"/>
    </source>
</evidence>
<dbReference type="InterPro" id="IPR039421">
    <property type="entry name" value="Type_1_exporter"/>
</dbReference>
<dbReference type="InterPro" id="IPR017871">
    <property type="entry name" value="ABC_transporter-like_CS"/>
</dbReference>
<dbReference type="InterPro" id="IPR003593">
    <property type="entry name" value="AAA+_ATPase"/>
</dbReference>
<keyword evidence="8 9" id="KW-0472">Membrane</keyword>
<evidence type="ECO:0000256" key="4">
    <source>
        <dbReference type="ARBA" id="ARBA00022692"/>
    </source>
</evidence>
<dbReference type="InterPro" id="IPR027417">
    <property type="entry name" value="P-loop_NTPase"/>
</dbReference>
<dbReference type="PANTHER" id="PTHR43394">
    <property type="entry name" value="ATP-DEPENDENT PERMEASE MDL1, MITOCHONDRIAL"/>
    <property type="match status" value="1"/>
</dbReference>
<evidence type="ECO:0000256" key="9">
    <source>
        <dbReference type="SAM" id="Phobius"/>
    </source>
</evidence>
<evidence type="ECO:0000259" key="10">
    <source>
        <dbReference type="PROSITE" id="PS50893"/>
    </source>
</evidence>
<dbReference type="Gene3D" id="3.40.50.300">
    <property type="entry name" value="P-loop containing nucleotide triphosphate hydrolases"/>
    <property type="match status" value="1"/>
</dbReference>